<dbReference type="PANTHER" id="PTHR32089:SF112">
    <property type="entry name" value="LYSOZYME-LIKE PROTEIN-RELATED"/>
    <property type="match status" value="1"/>
</dbReference>
<evidence type="ECO:0000256" key="6">
    <source>
        <dbReference type="ARBA" id="ARBA00023136"/>
    </source>
</evidence>
<name>A0ABU6P374_9BACI</name>
<keyword evidence="7 9" id="KW-0807">Transducer</keyword>
<feature type="domain" description="Methyl-accepting transducer" evidence="11">
    <location>
        <begin position="410"/>
        <end position="674"/>
    </location>
</feature>
<dbReference type="PANTHER" id="PTHR32089">
    <property type="entry name" value="METHYL-ACCEPTING CHEMOTAXIS PROTEIN MCPB"/>
    <property type="match status" value="1"/>
</dbReference>
<feature type="domain" description="HAMP" evidence="12">
    <location>
        <begin position="337"/>
        <end position="391"/>
    </location>
</feature>
<dbReference type="InterPro" id="IPR029151">
    <property type="entry name" value="Sensor-like_sf"/>
</dbReference>
<comment type="subcellular location">
    <subcellularLocation>
        <location evidence="1">Cell membrane</location>
        <topology evidence="1">Multi-pass membrane protein</topology>
    </subcellularLocation>
</comment>
<dbReference type="CDD" id="cd18773">
    <property type="entry name" value="PDC1_HK_sensor"/>
    <property type="match status" value="1"/>
</dbReference>
<keyword evidence="14" id="KW-1185">Reference proteome</keyword>
<dbReference type="SUPFAM" id="SSF58104">
    <property type="entry name" value="Methyl-accepting chemotaxis protein (MCP) signaling domain"/>
    <property type="match status" value="1"/>
</dbReference>
<keyword evidence="3" id="KW-0145">Chemotaxis</keyword>
<dbReference type="Pfam" id="PF00015">
    <property type="entry name" value="MCPsignal"/>
    <property type="match status" value="1"/>
</dbReference>
<evidence type="ECO:0000256" key="8">
    <source>
        <dbReference type="ARBA" id="ARBA00029447"/>
    </source>
</evidence>
<dbReference type="CDD" id="cd12912">
    <property type="entry name" value="PDC2_MCP_like"/>
    <property type="match status" value="1"/>
</dbReference>
<dbReference type="InterPro" id="IPR004089">
    <property type="entry name" value="MCPsignal_dom"/>
</dbReference>
<organism evidence="13 14">
    <name type="scientific">Metabacillus fastidiosus</name>
    <dbReference type="NCBI Taxonomy" id="1458"/>
    <lineage>
        <taxon>Bacteria</taxon>
        <taxon>Bacillati</taxon>
        <taxon>Bacillota</taxon>
        <taxon>Bacilli</taxon>
        <taxon>Bacillales</taxon>
        <taxon>Bacillaceae</taxon>
        <taxon>Metabacillus</taxon>
    </lineage>
</organism>
<keyword evidence="2" id="KW-1003">Cell membrane</keyword>
<dbReference type="InterPro" id="IPR003660">
    <property type="entry name" value="HAMP_dom"/>
</dbReference>
<feature type="transmembrane region" description="Helical" evidence="10">
    <location>
        <begin position="7"/>
        <end position="32"/>
    </location>
</feature>
<dbReference type="Proteomes" id="UP001342826">
    <property type="component" value="Unassembled WGS sequence"/>
</dbReference>
<dbReference type="PROSITE" id="PS50885">
    <property type="entry name" value="HAMP"/>
    <property type="match status" value="1"/>
</dbReference>
<dbReference type="GeneID" id="301142312"/>
<evidence type="ECO:0000256" key="5">
    <source>
        <dbReference type="ARBA" id="ARBA00022989"/>
    </source>
</evidence>
<dbReference type="Gene3D" id="3.30.450.20">
    <property type="entry name" value="PAS domain"/>
    <property type="match status" value="1"/>
</dbReference>
<dbReference type="SMART" id="SM00304">
    <property type="entry name" value="HAMP"/>
    <property type="match status" value="1"/>
</dbReference>
<evidence type="ECO:0000256" key="1">
    <source>
        <dbReference type="ARBA" id="ARBA00004651"/>
    </source>
</evidence>
<evidence type="ECO:0000259" key="12">
    <source>
        <dbReference type="PROSITE" id="PS50885"/>
    </source>
</evidence>
<evidence type="ECO:0000259" key="11">
    <source>
        <dbReference type="PROSITE" id="PS50111"/>
    </source>
</evidence>
<comment type="caution">
    <text evidence="13">The sequence shown here is derived from an EMBL/GenBank/DDBJ whole genome shotgun (WGS) entry which is preliminary data.</text>
</comment>
<dbReference type="Gene3D" id="1.10.287.950">
    <property type="entry name" value="Methyl-accepting chemotaxis protein"/>
    <property type="match status" value="1"/>
</dbReference>
<evidence type="ECO:0000256" key="7">
    <source>
        <dbReference type="ARBA" id="ARBA00023224"/>
    </source>
</evidence>
<dbReference type="Gene3D" id="6.10.340.10">
    <property type="match status" value="1"/>
</dbReference>
<dbReference type="Pfam" id="PF02743">
    <property type="entry name" value="dCache_1"/>
    <property type="match status" value="1"/>
</dbReference>
<evidence type="ECO:0000313" key="13">
    <source>
        <dbReference type="EMBL" id="MED4403807.1"/>
    </source>
</evidence>
<comment type="similarity">
    <text evidence="8">Belongs to the methyl-accepting chemotaxis (MCP) protein family.</text>
</comment>
<evidence type="ECO:0000256" key="3">
    <source>
        <dbReference type="ARBA" id="ARBA00022500"/>
    </source>
</evidence>
<dbReference type="SUPFAM" id="SSF103190">
    <property type="entry name" value="Sensory domain-like"/>
    <property type="match status" value="2"/>
</dbReference>
<evidence type="ECO:0000256" key="10">
    <source>
        <dbReference type="SAM" id="Phobius"/>
    </source>
</evidence>
<dbReference type="EMBL" id="JARTFS010000018">
    <property type="protein sequence ID" value="MED4403807.1"/>
    <property type="molecule type" value="Genomic_DNA"/>
</dbReference>
<feature type="transmembrane region" description="Helical" evidence="10">
    <location>
        <begin position="313"/>
        <end position="334"/>
    </location>
</feature>
<keyword evidence="4 10" id="KW-0812">Transmembrane</keyword>
<dbReference type="InterPro" id="IPR033479">
    <property type="entry name" value="dCache_1"/>
</dbReference>
<protein>
    <submittedName>
        <fullName evidence="13">Methyl-accepting chemotaxis protein</fullName>
    </submittedName>
</protein>
<gene>
    <name evidence="13" type="ORF">P9271_21080</name>
</gene>
<accession>A0ABU6P374</accession>
<proteinExistence type="inferred from homology"/>
<reference evidence="13 14" key="1">
    <citation type="submission" date="2023-03" db="EMBL/GenBank/DDBJ databases">
        <title>Bacillus Genome Sequencing.</title>
        <authorList>
            <person name="Dunlap C."/>
        </authorList>
    </citation>
    <scope>NUCLEOTIDE SEQUENCE [LARGE SCALE GENOMIC DNA]</scope>
    <source>
        <strain evidence="13 14">NRS-1717</strain>
    </source>
</reference>
<evidence type="ECO:0000256" key="9">
    <source>
        <dbReference type="PROSITE-ProRule" id="PRU00284"/>
    </source>
</evidence>
<evidence type="ECO:0000256" key="2">
    <source>
        <dbReference type="ARBA" id="ARBA00022475"/>
    </source>
</evidence>
<evidence type="ECO:0000313" key="14">
    <source>
        <dbReference type="Proteomes" id="UP001342826"/>
    </source>
</evidence>
<dbReference type="SMART" id="SM00283">
    <property type="entry name" value="MA"/>
    <property type="match status" value="1"/>
</dbReference>
<dbReference type="CDD" id="cd11386">
    <property type="entry name" value="MCP_signal"/>
    <property type="match status" value="1"/>
</dbReference>
<keyword evidence="6 10" id="KW-0472">Membrane</keyword>
<keyword evidence="5 10" id="KW-1133">Transmembrane helix</keyword>
<dbReference type="PROSITE" id="PS50111">
    <property type="entry name" value="CHEMOTAXIS_TRANSDUC_2"/>
    <property type="match status" value="1"/>
</dbReference>
<sequence length="696" mass="77447">MIKSIKQYFLIIMIVLTIVPFLIITTVNHYFLTDDLGRYVENTNQSYTMILAENVAGFIKEAYSVTELLAINETIIQFDPENQKRTLVSAVEKNDYFDLLYIQDMTGMQTARSAGELGFRGDRWYYEEMMEKKAPFISPSYYSVNGNVPVASIFYPIKKSNGEMAGFLGADIKLTALQKIIEEFSKRQNDTYVYLIDSEGKVVAHPDEKYVSEIYNYKTLTKTVLTYDSNDNIQLDAQGNHITKNEKIEVPDELQKITNAALNGEHGVAEYEDTNGEKVVSGYSPVKLSDGSENWAVISVQEKASAMSMVSDMLYKNGIVTFLLVLVVILFIIFTSKRLFQPIVEVTERIREVKDGDGDLTKRVETKAFFEVKQLITYINGFMENVRKIVKGVKKSTEQVSEFVDHLSMQTEQIAKATGEITSGIQNSVYNAENVMYETEAGAKAIEHVRDGLQDISSVAVHVEEAAIHTKDVSKRVNDSFIHVTEQMTNIHHSVHNMTGVIHALGNRSKEIQEIADVITNIADQTNLLALNASIEAARAGEHGKGFAVVASEVRILAERSAQSANLITAVIKDVINDTAKAVSYMTIGADEAKKGLKMVDEAADDFQQIDGITTKSMLQVKEMNETIAEVALKTKTGLEAIGKIVLLAKDSNEAIQEISASAEETSMSTEEIAAASETLKSLMEELQHIINKFRI</sequence>
<dbReference type="RefSeq" id="WP_066232947.1">
    <property type="nucleotide sequence ID" value="NZ_JARTFQ010000006.1"/>
</dbReference>
<evidence type="ECO:0000256" key="4">
    <source>
        <dbReference type="ARBA" id="ARBA00022692"/>
    </source>
</evidence>